<protein>
    <recommendedName>
        <fullName evidence="6">DUF3447 domain-containing protein</fullName>
    </recommendedName>
</protein>
<evidence type="ECO:0000256" key="1">
    <source>
        <dbReference type="ARBA" id="ARBA00022737"/>
    </source>
</evidence>
<dbReference type="Pfam" id="PF12796">
    <property type="entry name" value="Ank_2"/>
    <property type="match status" value="3"/>
</dbReference>
<dbReference type="PANTHER" id="PTHR24198:SF165">
    <property type="entry name" value="ANKYRIN REPEAT-CONTAINING PROTEIN-RELATED"/>
    <property type="match status" value="1"/>
</dbReference>
<dbReference type="Proteomes" id="UP001470230">
    <property type="component" value="Unassembled WGS sequence"/>
</dbReference>
<sequence length="910" mass="105697">MSSKPFVEKEKPDFTIYVNDCPILCIKAKCNALSELISEYLSNNPKDPNSFHIAIPYVTVEREYSLVQKVFNKSPEESFEITEPNSRFFYQISKTFKIKSLETSVDNYLNDKIIISRSFEKDEQCFLLTKIESILVNLTKKTFSDDLKKIDTILILQPNESNEKENFKIDKFSFCRIFLDVITGCIEKADLYIEFIEKLRDSQKIIETFNDIFIEKIQEKNERILSFEQQNQNKSHRHANEFHSFYLSQSFCFALRQFIKKKWFNIEQIREFDFFSPIMADCAPNLNRYKLTLLFHNYSENIERMKANNWKYHNMYCNIGHNEDPLMAIFRKDDLEGFKSVVKSIKKYKFSRPAYHSAFERCDFVNHDCEIIEYAAFFGAVKCFEFIYENLEIIPKELTRYAIAGGFKEIVKICEMKSLTFYNCLDVAIQFHHWNLLEYLCENKSQNIMNEKLLEDTFASSNYRSLLLLLGKGINFRKFFVWSLKYKQPIFANFYLSLDLKSNYLNEYDEQTGMTAIHFACLHGYDSIVMTLINKKGINLNLLSKKEKMSLLHYCCINGSKNICEEILNHNEVDINLTNKNGMTPLHFACENGFVEIADLLLKREEIKVNIKSNENKTPLILACERGSLDIYQRIMSRGDEIVFDRNGDISILQASCSSTNLDLVKEAAKKTVQDFSYYTPTTMTALSNACSKGNLDIVKYLIEEREVDYNQAKLIGQIPLNLACKNGQEEIAFYLFGLPKIIKTGQSLVLATDSNHINIIKKILSYNENEFPFVDFGLEALCIACRKGLVDIVELLVNSDKVELNPKSDKMGPLHFACLYGYPDIVRILINNPKVDINLFSTEEVDANLMFKPDKIKNSHHMSPLHFAIKGCNNEVAKLLLEDPRIDVNAKAHGIFFFNFFLFINLQIH</sequence>
<dbReference type="InterPro" id="IPR036770">
    <property type="entry name" value="Ankyrin_rpt-contain_sf"/>
</dbReference>
<reference evidence="4 5" key="1">
    <citation type="submission" date="2024-04" db="EMBL/GenBank/DDBJ databases">
        <title>Tritrichomonas musculus Genome.</title>
        <authorList>
            <person name="Alves-Ferreira E."/>
            <person name="Grigg M."/>
            <person name="Lorenzi H."/>
            <person name="Galac M."/>
        </authorList>
    </citation>
    <scope>NUCLEOTIDE SEQUENCE [LARGE SCALE GENOMIC DNA]</scope>
    <source>
        <strain evidence="4 5">EAF2021</strain>
    </source>
</reference>
<dbReference type="Pfam" id="PF00023">
    <property type="entry name" value="Ank"/>
    <property type="match status" value="2"/>
</dbReference>
<evidence type="ECO:0000256" key="3">
    <source>
        <dbReference type="PROSITE-ProRule" id="PRU00023"/>
    </source>
</evidence>
<dbReference type="SUPFAM" id="SSF48403">
    <property type="entry name" value="Ankyrin repeat"/>
    <property type="match status" value="2"/>
</dbReference>
<evidence type="ECO:0000313" key="4">
    <source>
        <dbReference type="EMBL" id="KAK8841262.1"/>
    </source>
</evidence>
<keyword evidence="5" id="KW-1185">Reference proteome</keyword>
<dbReference type="EMBL" id="JAPFFF010000042">
    <property type="protein sequence ID" value="KAK8841262.1"/>
    <property type="molecule type" value="Genomic_DNA"/>
</dbReference>
<accession>A0ABR2H6S8</accession>
<keyword evidence="1" id="KW-0677">Repeat</keyword>
<gene>
    <name evidence="4" type="ORF">M9Y10_027463</name>
</gene>
<organism evidence="4 5">
    <name type="scientific">Tritrichomonas musculus</name>
    <dbReference type="NCBI Taxonomy" id="1915356"/>
    <lineage>
        <taxon>Eukaryota</taxon>
        <taxon>Metamonada</taxon>
        <taxon>Parabasalia</taxon>
        <taxon>Tritrichomonadida</taxon>
        <taxon>Tritrichomonadidae</taxon>
        <taxon>Tritrichomonas</taxon>
    </lineage>
</organism>
<dbReference type="SMART" id="SM00248">
    <property type="entry name" value="ANK"/>
    <property type="match status" value="11"/>
</dbReference>
<evidence type="ECO:0008006" key="6">
    <source>
        <dbReference type="Google" id="ProtNLM"/>
    </source>
</evidence>
<dbReference type="InterPro" id="IPR002110">
    <property type="entry name" value="Ankyrin_rpt"/>
</dbReference>
<name>A0ABR2H6S8_9EUKA</name>
<feature type="repeat" description="ANK" evidence="3">
    <location>
        <begin position="581"/>
        <end position="604"/>
    </location>
</feature>
<evidence type="ECO:0000256" key="2">
    <source>
        <dbReference type="ARBA" id="ARBA00023043"/>
    </source>
</evidence>
<keyword evidence="2 3" id="KW-0040">ANK repeat</keyword>
<evidence type="ECO:0000313" key="5">
    <source>
        <dbReference type="Proteomes" id="UP001470230"/>
    </source>
</evidence>
<proteinExistence type="predicted"/>
<dbReference type="PROSITE" id="PS50088">
    <property type="entry name" value="ANK_REPEAT"/>
    <property type="match status" value="2"/>
</dbReference>
<feature type="repeat" description="ANK" evidence="3">
    <location>
        <begin position="512"/>
        <end position="545"/>
    </location>
</feature>
<dbReference type="PROSITE" id="PS50297">
    <property type="entry name" value="ANK_REP_REGION"/>
    <property type="match status" value="1"/>
</dbReference>
<comment type="caution">
    <text evidence="4">The sequence shown here is derived from an EMBL/GenBank/DDBJ whole genome shotgun (WGS) entry which is preliminary data.</text>
</comment>
<dbReference type="PANTHER" id="PTHR24198">
    <property type="entry name" value="ANKYRIN REPEAT AND PROTEIN KINASE DOMAIN-CONTAINING PROTEIN"/>
    <property type="match status" value="1"/>
</dbReference>
<dbReference type="Gene3D" id="1.25.40.20">
    <property type="entry name" value="Ankyrin repeat-containing domain"/>
    <property type="match status" value="3"/>
</dbReference>